<gene>
    <name evidence="1" type="ORF">R1sor_006618</name>
</gene>
<reference evidence="1 2" key="1">
    <citation type="submission" date="2024-09" db="EMBL/GenBank/DDBJ databases">
        <title>Chromosome-scale assembly of Riccia sorocarpa.</title>
        <authorList>
            <person name="Paukszto L."/>
        </authorList>
    </citation>
    <scope>NUCLEOTIDE SEQUENCE [LARGE SCALE GENOMIC DNA]</scope>
    <source>
        <strain evidence="1">LP-2024</strain>
        <tissue evidence="1">Aerial parts of the thallus</tissue>
    </source>
</reference>
<name>A0ABD3HRK0_9MARC</name>
<evidence type="ECO:0000313" key="1">
    <source>
        <dbReference type="EMBL" id="KAL3692967.1"/>
    </source>
</evidence>
<protein>
    <submittedName>
        <fullName evidence="1">Uncharacterized protein</fullName>
    </submittedName>
</protein>
<comment type="caution">
    <text evidence="1">The sequence shown here is derived from an EMBL/GenBank/DDBJ whole genome shotgun (WGS) entry which is preliminary data.</text>
</comment>
<dbReference type="Proteomes" id="UP001633002">
    <property type="component" value="Unassembled WGS sequence"/>
</dbReference>
<organism evidence="1 2">
    <name type="scientific">Riccia sorocarpa</name>
    <dbReference type="NCBI Taxonomy" id="122646"/>
    <lineage>
        <taxon>Eukaryota</taxon>
        <taxon>Viridiplantae</taxon>
        <taxon>Streptophyta</taxon>
        <taxon>Embryophyta</taxon>
        <taxon>Marchantiophyta</taxon>
        <taxon>Marchantiopsida</taxon>
        <taxon>Marchantiidae</taxon>
        <taxon>Marchantiales</taxon>
        <taxon>Ricciaceae</taxon>
        <taxon>Riccia</taxon>
    </lineage>
</organism>
<proteinExistence type="predicted"/>
<accession>A0ABD3HRK0</accession>
<evidence type="ECO:0000313" key="2">
    <source>
        <dbReference type="Proteomes" id="UP001633002"/>
    </source>
</evidence>
<dbReference type="EMBL" id="JBJQOH010000003">
    <property type="protein sequence ID" value="KAL3692967.1"/>
    <property type="molecule type" value="Genomic_DNA"/>
</dbReference>
<sequence>MMWNFFCSGHGKGEHDGQGAVVKSPLRQHQMRRPEGRFDCASDVVEFCIANMQRGLKENIRRVFWEVKEDDVERNCIGGHEEACEWQEWVTEWHHSNLTVTHVTEELEPETLEPHIDMDHEFLSDSIVLGDVFAVKADDPVIEYYLLQCTGVKQKITQKKLRCAWNQEHVFTRDEVVLFGTYFELSSLTKDKVVFVETENRDDAVIYSHLVRAAKIDVRQMKSTGKKKRNTPRVFIDLDTHESILAAVNEDDAPEHTRRSGPFLE</sequence>
<dbReference type="AlphaFoldDB" id="A0ABD3HRK0"/>
<keyword evidence="2" id="KW-1185">Reference proteome</keyword>